<keyword evidence="3" id="KW-1003">Cell membrane</keyword>
<evidence type="ECO:0000256" key="2">
    <source>
        <dbReference type="ARBA" id="ARBA00022448"/>
    </source>
</evidence>
<proteinExistence type="predicted"/>
<dbReference type="GO" id="GO:0016301">
    <property type="term" value="F:kinase activity"/>
    <property type="evidence" value="ECO:0007669"/>
    <property type="project" value="UniProtKB-KW"/>
</dbReference>
<dbReference type="InterPro" id="IPR050558">
    <property type="entry name" value="PTS_Sugar-Specific_Components"/>
</dbReference>
<dbReference type="PROSITE" id="PS51098">
    <property type="entry name" value="PTS_EIIB_TYPE_1"/>
    <property type="match status" value="1"/>
</dbReference>
<evidence type="ECO:0000256" key="3">
    <source>
        <dbReference type="ARBA" id="ARBA00022475"/>
    </source>
</evidence>
<keyword evidence="8" id="KW-0418">Kinase</keyword>
<dbReference type="PANTHER" id="PTHR30175">
    <property type="entry name" value="PHOSPHOTRANSFERASE SYSTEM TRANSPORT PROTEIN"/>
    <property type="match status" value="1"/>
</dbReference>
<name>A0A8H9KGC1_LACHE</name>
<evidence type="ECO:0000256" key="6">
    <source>
        <dbReference type="ARBA" id="ARBA00022683"/>
    </source>
</evidence>
<evidence type="ECO:0000259" key="20">
    <source>
        <dbReference type="PROSITE" id="PS51103"/>
    </source>
</evidence>
<feature type="domain" description="PTS EIIB type-1" evidence="19">
    <location>
        <begin position="6"/>
        <end position="88"/>
    </location>
</feature>
<dbReference type="FunFam" id="2.70.70.10:FF:000001">
    <property type="entry name" value="PTS system glucose-specific IIA component"/>
    <property type="match status" value="1"/>
</dbReference>
<gene>
    <name evidence="21" type="ORF">LHEH8_06380</name>
</gene>
<comment type="caution">
    <text evidence="21">The sequence shown here is derived from an EMBL/GenBank/DDBJ whole genome shotgun (WGS) entry which is preliminary data.</text>
</comment>
<dbReference type="InterPro" id="IPR013013">
    <property type="entry name" value="PTS_EIIC_1"/>
</dbReference>
<dbReference type="Pfam" id="PF02378">
    <property type="entry name" value="PTS_EIIC"/>
    <property type="match status" value="1"/>
</dbReference>
<evidence type="ECO:0000256" key="13">
    <source>
        <dbReference type="ARBA" id="ARBA00048931"/>
    </source>
</evidence>
<dbReference type="GO" id="GO:0008982">
    <property type="term" value="F:protein-N(PI)-phosphohistidine-sugar phosphotransferase activity"/>
    <property type="evidence" value="ECO:0007669"/>
    <property type="project" value="InterPro"/>
</dbReference>
<feature type="domain" description="PTS EIIC type-1" evidence="20">
    <location>
        <begin position="108"/>
        <end position="478"/>
    </location>
</feature>
<comment type="catalytic activity">
    <reaction evidence="13">
        <text>N(pros)-phospho-L-histidyl-[protein](out) + sucrose = sucrose 6(G)-phosphate(in) + L-histidyl-[protein]</text>
        <dbReference type="Rhea" id="RHEA:49236"/>
        <dbReference type="Rhea" id="RHEA-COMP:9745"/>
        <dbReference type="Rhea" id="RHEA-COMP:9746"/>
        <dbReference type="ChEBI" id="CHEBI:17992"/>
        <dbReference type="ChEBI" id="CHEBI:29979"/>
        <dbReference type="ChEBI" id="CHEBI:64837"/>
        <dbReference type="ChEBI" id="CHEBI:91002"/>
        <dbReference type="EC" id="2.7.1.211"/>
    </reaction>
</comment>
<keyword evidence="10 17" id="KW-0472">Membrane</keyword>
<dbReference type="AlphaFoldDB" id="A0A8H9KGC1"/>
<keyword evidence="5" id="KW-0808">Transferase</keyword>
<dbReference type="InterPro" id="IPR036878">
    <property type="entry name" value="Glu_permease_IIB"/>
</dbReference>
<evidence type="ECO:0000256" key="1">
    <source>
        <dbReference type="ARBA" id="ARBA00004651"/>
    </source>
</evidence>
<dbReference type="InterPro" id="IPR011297">
    <property type="entry name" value="PTS_IIABC_b_glu"/>
</dbReference>
<feature type="active site" description="Phosphocysteine intermediate; for EIIB activity" evidence="16">
    <location>
        <position position="28"/>
    </location>
</feature>
<evidence type="ECO:0000256" key="16">
    <source>
        <dbReference type="PROSITE-ProRule" id="PRU00421"/>
    </source>
</evidence>
<evidence type="ECO:0000259" key="18">
    <source>
        <dbReference type="PROSITE" id="PS51093"/>
    </source>
</evidence>
<dbReference type="EC" id="2.7.1.211" evidence="11"/>
<evidence type="ECO:0000256" key="12">
    <source>
        <dbReference type="ARBA" id="ARBA00045139"/>
    </source>
</evidence>
<dbReference type="Gene3D" id="3.30.1360.60">
    <property type="entry name" value="Glucose permease domain IIB"/>
    <property type="match status" value="1"/>
</dbReference>
<feature type="transmembrane region" description="Helical" evidence="17">
    <location>
        <begin position="117"/>
        <end position="140"/>
    </location>
</feature>
<dbReference type="PROSITE" id="PS51093">
    <property type="entry name" value="PTS_EIIA_TYPE_1"/>
    <property type="match status" value="1"/>
</dbReference>
<feature type="transmembrane region" description="Helical" evidence="17">
    <location>
        <begin position="257"/>
        <end position="283"/>
    </location>
</feature>
<evidence type="ECO:0000256" key="17">
    <source>
        <dbReference type="SAM" id="Phobius"/>
    </source>
</evidence>
<dbReference type="NCBIfam" id="TIGR00830">
    <property type="entry name" value="PTBA"/>
    <property type="match status" value="1"/>
</dbReference>
<protein>
    <recommendedName>
        <fullName evidence="14">PTS system sucrose-specific EIIBCA component</fullName>
        <ecNumber evidence="11">2.7.1.211</ecNumber>
    </recommendedName>
    <alternativeName>
        <fullName evidence="15">EIIBCA-Scr</fullName>
    </alternativeName>
</protein>
<dbReference type="InterPro" id="IPR018113">
    <property type="entry name" value="PTrfase_EIIB_Cys"/>
</dbReference>
<feature type="transmembrane region" description="Helical" evidence="17">
    <location>
        <begin position="179"/>
        <end position="198"/>
    </location>
</feature>
<keyword evidence="4" id="KW-0762">Sugar transport</keyword>
<evidence type="ECO:0000313" key="21">
    <source>
        <dbReference type="EMBL" id="GFO98882.1"/>
    </source>
</evidence>
<dbReference type="InterPro" id="IPR001996">
    <property type="entry name" value="PTS_IIB_1"/>
</dbReference>
<feature type="transmembrane region" description="Helical" evidence="17">
    <location>
        <begin position="341"/>
        <end position="360"/>
    </location>
</feature>
<dbReference type="GO" id="GO:0090589">
    <property type="term" value="F:protein-phosphocysteine-trehalose phosphotransferase system transporter activity"/>
    <property type="evidence" value="ECO:0007669"/>
    <property type="project" value="TreeGrafter"/>
</dbReference>
<keyword evidence="2" id="KW-0813">Transport</keyword>
<comment type="subcellular location">
    <subcellularLocation>
        <location evidence="1">Cell membrane</location>
        <topology evidence="1">Multi-pass membrane protein</topology>
    </subcellularLocation>
</comment>
<dbReference type="InterPro" id="IPR003352">
    <property type="entry name" value="PTS_EIIC"/>
</dbReference>
<keyword evidence="9 17" id="KW-1133">Transmembrane helix</keyword>
<reference evidence="21" key="1">
    <citation type="submission" date="2020-07" db="EMBL/GenBank/DDBJ databases">
        <title>Draft genome sequence of Lactobacillus helveticus strain H-8.</title>
        <authorList>
            <person name="Endo A."/>
            <person name="Maeno S."/>
            <person name="Kido Y."/>
        </authorList>
    </citation>
    <scope>NUCLEOTIDE SEQUENCE</scope>
    <source>
        <strain evidence="21">H-8</strain>
    </source>
</reference>
<dbReference type="FunFam" id="3.30.1360.60:FF:000001">
    <property type="entry name" value="PTS system glucose-specific IIBC component PtsG"/>
    <property type="match status" value="1"/>
</dbReference>
<comment type="function">
    <text evidence="12">The phosphoenolpyruvate-dependent sugar phosphotransferase system (sugar PTS), a major carbohydrate active transport system, catalyzes the phosphorylation of incoming sugar substrates concomitantly with their translocation across the cell membrane. This system is involved in sucrose transport.</text>
</comment>
<evidence type="ECO:0000256" key="5">
    <source>
        <dbReference type="ARBA" id="ARBA00022679"/>
    </source>
</evidence>
<dbReference type="CDD" id="cd00212">
    <property type="entry name" value="PTS_IIB_glc"/>
    <property type="match status" value="1"/>
</dbReference>
<dbReference type="GO" id="GO:0005886">
    <property type="term" value="C:plasma membrane"/>
    <property type="evidence" value="ECO:0007669"/>
    <property type="project" value="UniProtKB-SubCell"/>
</dbReference>
<keyword evidence="7 17" id="KW-0812">Transmembrane</keyword>
<dbReference type="GO" id="GO:0009401">
    <property type="term" value="P:phosphoenolpyruvate-dependent sugar phosphotransferase system"/>
    <property type="evidence" value="ECO:0007669"/>
    <property type="project" value="UniProtKB-KW"/>
</dbReference>
<accession>A0A8H9KGC1</accession>
<dbReference type="PANTHER" id="PTHR30175:SF1">
    <property type="entry name" value="PTS SYSTEM ARBUTIN-, CELLOBIOSE-, AND SALICIN-SPECIFIC EIIBC COMPONENT-RELATED"/>
    <property type="match status" value="1"/>
</dbReference>
<evidence type="ECO:0000256" key="14">
    <source>
        <dbReference type="ARBA" id="ARBA00074554"/>
    </source>
</evidence>
<dbReference type="PROSITE" id="PS01035">
    <property type="entry name" value="PTS_EIIB_TYPE_1_CYS"/>
    <property type="match status" value="1"/>
</dbReference>
<evidence type="ECO:0000256" key="8">
    <source>
        <dbReference type="ARBA" id="ARBA00022777"/>
    </source>
</evidence>
<dbReference type="Pfam" id="PF00367">
    <property type="entry name" value="PTS_EIIB"/>
    <property type="match status" value="1"/>
</dbReference>
<dbReference type="PROSITE" id="PS51103">
    <property type="entry name" value="PTS_EIIC_TYPE_1"/>
    <property type="match status" value="1"/>
</dbReference>
<evidence type="ECO:0000256" key="10">
    <source>
        <dbReference type="ARBA" id="ARBA00023136"/>
    </source>
</evidence>
<dbReference type="Pfam" id="PF00358">
    <property type="entry name" value="PTS_EIIA_1"/>
    <property type="match status" value="1"/>
</dbReference>
<organism evidence="21 22">
    <name type="scientific">Lactobacillus helveticus</name>
    <name type="common">Lactobacillus suntoryeus</name>
    <dbReference type="NCBI Taxonomy" id="1587"/>
    <lineage>
        <taxon>Bacteria</taxon>
        <taxon>Bacillati</taxon>
        <taxon>Bacillota</taxon>
        <taxon>Bacilli</taxon>
        <taxon>Lactobacillales</taxon>
        <taxon>Lactobacillaceae</taxon>
        <taxon>Lactobacillus</taxon>
    </lineage>
</organism>
<evidence type="ECO:0000313" key="22">
    <source>
        <dbReference type="Proteomes" id="UP000618094"/>
    </source>
</evidence>
<feature type="transmembrane region" description="Helical" evidence="17">
    <location>
        <begin position="444"/>
        <end position="466"/>
    </location>
</feature>
<dbReference type="EMBL" id="BLYO01000130">
    <property type="protein sequence ID" value="GFO98882.1"/>
    <property type="molecule type" value="Genomic_DNA"/>
</dbReference>
<dbReference type="SUPFAM" id="SSF55604">
    <property type="entry name" value="Glucose permease domain IIB"/>
    <property type="match status" value="1"/>
</dbReference>
<dbReference type="PROSITE" id="PS00371">
    <property type="entry name" value="PTS_EIIA_TYPE_1_HIS"/>
    <property type="match status" value="1"/>
</dbReference>
<evidence type="ECO:0000256" key="15">
    <source>
        <dbReference type="ARBA" id="ARBA00081008"/>
    </source>
</evidence>
<sequence>MAKNYDNLAKTIIQDVGGKDNVNSVVHCATRLRFKLKDEKKANDDALKDTDGVVTVVKAGGQYQVVIGNEVADVYDAVLKEVGFPGGGQVPDDDGADDDSSFIDKAVALISGIFTDILAPLSAGGIIKGLVVMCASLGWLSKTSGAYQILYAIGDSIFFFLPVFLGFTAARRFHMNQFIGAAIGATLTYPSMVALASSKTILSTLFKGTAFASEVHTTFFGIPVITMNYSSTVLPVIFTVWFASIIEHWAKKWIPTVVQMFLVPVVTMIIALPVAFIVIGPVMTWVGDAIGAVMQGIYNFSPIVAGILMGALWQVLVIFGVHWGIVAVTTADLAALGYDPILALSCMVCYAQVGVVLAMIKQTKDKKLKETATGAFFSGLFGVTEPAIYGVTLPRRIPFILSCIGGAISGAVIGAFHSVLYMLPSMGIFAIPAYVNPKGGSMTPVIGVVIAGVVAFVSGFILQLLFGKKSVDADYNKKQAQKVAEAANEATEGANNPIVAASEDEKLNPSTKLVSPLNGDVKPLSEIKDEVFSSGAMGQGIAIEPSEGVLHAPADGKIALVFPTGHAVGINTTDGAEVLMHIGMDTVNLQGKGFKTLVQKGQEVKAGDPLVEFNIKEIKAAGYEVATPVVVTNSKKYESINQVANGTVEVGQEILSLQGEDEKVKVSGQVQTN</sequence>
<keyword evidence="6" id="KW-0598">Phosphotransferase system</keyword>
<dbReference type="NCBIfam" id="TIGR01995">
    <property type="entry name" value="PTS-II-ABC-beta"/>
    <property type="match status" value="1"/>
</dbReference>
<dbReference type="InterPro" id="IPR011055">
    <property type="entry name" value="Dup_hybrid_motif"/>
</dbReference>
<evidence type="ECO:0000259" key="19">
    <source>
        <dbReference type="PROSITE" id="PS51098"/>
    </source>
</evidence>
<evidence type="ECO:0000256" key="11">
    <source>
        <dbReference type="ARBA" id="ARBA00044053"/>
    </source>
</evidence>
<dbReference type="SUPFAM" id="SSF51261">
    <property type="entry name" value="Duplicated hybrid motif"/>
    <property type="match status" value="1"/>
</dbReference>
<feature type="domain" description="PTS EIIA type-1" evidence="18">
    <location>
        <begin position="529"/>
        <end position="633"/>
    </location>
</feature>
<evidence type="ECO:0000256" key="4">
    <source>
        <dbReference type="ARBA" id="ARBA00022597"/>
    </source>
</evidence>
<dbReference type="GO" id="GO:0015771">
    <property type="term" value="P:trehalose transport"/>
    <property type="evidence" value="ECO:0007669"/>
    <property type="project" value="TreeGrafter"/>
</dbReference>
<dbReference type="Gene3D" id="2.70.70.10">
    <property type="entry name" value="Glucose Permease (Domain IIA)"/>
    <property type="match status" value="1"/>
</dbReference>
<evidence type="ECO:0000256" key="9">
    <source>
        <dbReference type="ARBA" id="ARBA00022989"/>
    </source>
</evidence>
<evidence type="ECO:0000256" key="7">
    <source>
        <dbReference type="ARBA" id="ARBA00022692"/>
    </source>
</evidence>
<feature type="transmembrane region" description="Helical" evidence="17">
    <location>
        <begin position="218"/>
        <end position="245"/>
    </location>
</feature>
<dbReference type="InterPro" id="IPR001127">
    <property type="entry name" value="PTS_EIIA_1_perm"/>
</dbReference>
<feature type="transmembrane region" description="Helical" evidence="17">
    <location>
        <begin position="372"/>
        <end position="391"/>
    </location>
</feature>
<feature type="transmembrane region" description="Helical" evidence="17">
    <location>
        <begin position="397"/>
        <end position="423"/>
    </location>
</feature>
<dbReference type="RefSeq" id="WP_057730763.1">
    <property type="nucleotide sequence ID" value="NZ_BLYO01000130.1"/>
</dbReference>
<dbReference type="Proteomes" id="UP000618094">
    <property type="component" value="Unassembled WGS sequence"/>
</dbReference>
<feature type="transmembrane region" description="Helical" evidence="17">
    <location>
        <begin position="146"/>
        <end position="167"/>
    </location>
</feature>